<protein>
    <recommendedName>
        <fullName evidence="3">Nucleotide exchange factor SIL1</fullName>
    </recommendedName>
</protein>
<dbReference type="InterPro" id="IPR011989">
    <property type="entry name" value="ARM-like"/>
</dbReference>
<evidence type="ECO:0008006" key="3">
    <source>
        <dbReference type="Google" id="ProtNLM"/>
    </source>
</evidence>
<dbReference type="AlphaFoldDB" id="A0A7R9ZPY5"/>
<dbReference type="SUPFAM" id="SSF48371">
    <property type="entry name" value="ARM repeat"/>
    <property type="match status" value="1"/>
</dbReference>
<dbReference type="PANTHER" id="PTHR19316:SF18">
    <property type="entry name" value="HSP70-BINDING PROTEIN 1"/>
    <property type="match status" value="1"/>
</dbReference>
<evidence type="ECO:0000313" key="2">
    <source>
        <dbReference type="EMBL" id="CAD8337773.1"/>
    </source>
</evidence>
<accession>A0A7R9ZPY5</accession>
<dbReference type="Gene3D" id="1.25.10.10">
    <property type="entry name" value="Leucine-rich Repeat Variant"/>
    <property type="match status" value="1"/>
</dbReference>
<dbReference type="InterPro" id="IPR050693">
    <property type="entry name" value="Hsp70_NEF-Inhibitors"/>
</dbReference>
<feature type="chain" id="PRO_5031135947" description="Nucleotide exchange factor SIL1" evidence="1">
    <location>
        <begin position="22"/>
        <end position="445"/>
    </location>
</feature>
<dbReference type="InterPro" id="IPR016024">
    <property type="entry name" value="ARM-type_fold"/>
</dbReference>
<dbReference type="EMBL" id="HBEF01015846">
    <property type="protein sequence ID" value="CAD8337773.1"/>
    <property type="molecule type" value="Transcribed_RNA"/>
</dbReference>
<reference evidence="2" key="1">
    <citation type="submission" date="2021-01" db="EMBL/GenBank/DDBJ databases">
        <authorList>
            <person name="Corre E."/>
            <person name="Pelletier E."/>
            <person name="Niang G."/>
            <person name="Scheremetjew M."/>
            <person name="Finn R."/>
            <person name="Kale V."/>
            <person name="Holt S."/>
            <person name="Cochrane G."/>
            <person name="Meng A."/>
            <person name="Brown T."/>
            <person name="Cohen L."/>
        </authorList>
    </citation>
    <scope>NUCLEOTIDE SEQUENCE</scope>
    <source>
        <strain evidence="2">CCMP3328</strain>
    </source>
</reference>
<evidence type="ECO:0000256" key="1">
    <source>
        <dbReference type="SAM" id="SignalP"/>
    </source>
</evidence>
<gene>
    <name evidence="2" type="ORF">CAUS1442_LOCUS9901</name>
</gene>
<organism evidence="2">
    <name type="scientific">Craspedostauros australis</name>
    <dbReference type="NCBI Taxonomy" id="1486917"/>
    <lineage>
        <taxon>Eukaryota</taxon>
        <taxon>Sar</taxon>
        <taxon>Stramenopiles</taxon>
        <taxon>Ochrophyta</taxon>
        <taxon>Bacillariophyta</taxon>
        <taxon>Bacillariophyceae</taxon>
        <taxon>Bacillariophycidae</taxon>
        <taxon>Naviculales</taxon>
        <taxon>Naviculaceae</taxon>
        <taxon>Craspedostauros</taxon>
    </lineage>
</organism>
<feature type="signal peptide" evidence="1">
    <location>
        <begin position="1"/>
        <end position="21"/>
    </location>
</feature>
<keyword evidence="1" id="KW-0732">Signal</keyword>
<sequence length="445" mass="50210">MIKSTLLLCCCAAAAVTFVQAREIEATQEWQLLGDNDTIAAGMHVRMDMTTGEKWVKLPDEQDTSAVATIDAETGMVETSQTSDKPSYDYDMMHRTLSKLPQEEQDRFGGLPRKETMSPEARKIFEERLAAIWKQRQQELLELETIDLPEVLKMRIRDIRDYLQDPIKDLVEVLEDLEYHLSDIDMARDFHTLGGWPLLVSLLRDDAHAVNATNVTNKLRIQRYAAWAIGTMVKNTGEFASYAVESVGQHNAMDLTMALLRQSNNDNDEQLRLREKAMYALGSMLRGNRLAQLQFCNANTHDMHELLASTSDHPKLMQRLLALAGDIVSDVAWDQEVEGLSAQQKQSQDSLITQCFASREWCDFAHRMMTMPQAPTSTPFVVTALQTTKALAPYCWKEDKFAKKQTLLDGILNIRARWGADTGAFDDEYLEELNGIADGAVAALQ</sequence>
<dbReference type="PANTHER" id="PTHR19316">
    <property type="entry name" value="PROTEIN FOLDING REGULATOR"/>
    <property type="match status" value="1"/>
</dbReference>
<proteinExistence type="predicted"/>
<dbReference type="GO" id="GO:0005783">
    <property type="term" value="C:endoplasmic reticulum"/>
    <property type="evidence" value="ECO:0007669"/>
    <property type="project" value="TreeGrafter"/>
</dbReference>
<dbReference type="GO" id="GO:0000774">
    <property type="term" value="F:adenyl-nucleotide exchange factor activity"/>
    <property type="evidence" value="ECO:0007669"/>
    <property type="project" value="TreeGrafter"/>
</dbReference>
<name>A0A7R9ZPY5_9STRA</name>